<gene>
    <name evidence="4" type="ORF">IV501_03175</name>
</gene>
<dbReference type="CDD" id="cd12159">
    <property type="entry name" value="2-Hacid_dh_2"/>
    <property type="match status" value="1"/>
</dbReference>
<dbReference type="InterPro" id="IPR036291">
    <property type="entry name" value="NAD(P)-bd_dom_sf"/>
</dbReference>
<evidence type="ECO:0000256" key="1">
    <source>
        <dbReference type="ARBA" id="ARBA00023002"/>
    </source>
</evidence>
<sequence>MSQHRAVIAIQAEPLAADLRPEGGPVAIVPEFDDLYAEAVRAGGGVVTDTDLDARAIVWTSHGAGPLEGYLDTHRNVGWVQLPLAGVDAYRELIARRPDLLWTSAKGSFAQPVAEHALTLTLALLRELPKRVLARTWDTNKTGTSLFGLEVLIVGAGGIALELIRLLEPFGVRITIVRRSPDAVPGAHRTVTAEHLLDVLPDADVVVIAAAFTDDTKHLIGEVELTAMRDTAILVNIARGGLVDTDALAGALASRLISGAGLDVTDPEPLPDGHPLWSEPLAIITPHVADTPEMVQPLLAARIQENTEAFLGDARFVGVVDSTLGY</sequence>
<dbReference type="PROSITE" id="PS00671">
    <property type="entry name" value="D_2_HYDROXYACID_DH_3"/>
    <property type="match status" value="1"/>
</dbReference>
<dbReference type="PANTHER" id="PTHR43333">
    <property type="entry name" value="2-HACID_DH_C DOMAIN-CONTAINING PROTEIN"/>
    <property type="match status" value="1"/>
</dbReference>
<dbReference type="Gene3D" id="3.40.50.720">
    <property type="entry name" value="NAD(P)-binding Rossmann-like Domain"/>
    <property type="match status" value="2"/>
</dbReference>
<feature type="domain" description="D-isomer specific 2-hydroxyacid dehydrogenase NAD-binding" evidence="3">
    <location>
        <begin position="122"/>
        <end position="289"/>
    </location>
</feature>
<dbReference type="GO" id="GO:0051287">
    <property type="term" value="F:NAD binding"/>
    <property type="evidence" value="ECO:0007669"/>
    <property type="project" value="InterPro"/>
</dbReference>
<dbReference type="InterPro" id="IPR029753">
    <property type="entry name" value="D-isomer_DH_CS"/>
</dbReference>
<evidence type="ECO:0000259" key="3">
    <source>
        <dbReference type="Pfam" id="PF02826"/>
    </source>
</evidence>
<dbReference type="SUPFAM" id="SSF51735">
    <property type="entry name" value="NAD(P)-binding Rossmann-fold domains"/>
    <property type="match status" value="1"/>
</dbReference>
<dbReference type="EMBL" id="JAEPES010000001">
    <property type="protein sequence ID" value="MBK4346629.1"/>
    <property type="molecule type" value="Genomic_DNA"/>
</dbReference>
<keyword evidence="1" id="KW-0560">Oxidoreductase</keyword>
<dbReference type="Proteomes" id="UP000636458">
    <property type="component" value="Unassembled WGS sequence"/>
</dbReference>
<dbReference type="Pfam" id="PF02826">
    <property type="entry name" value="2-Hacid_dh_C"/>
    <property type="match status" value="1"/>
</dbReference>
<reference evidence="4" key="1">
    <citation type="submission" date="2021-01" db="EMBL/GenBank/DDBJ databases">
        <title>Lacisediminihabitans sp. nov. strain G11-30, isolated from Antarctic Soil.</title>
        <authorList>
            <person name="Li J."/>
        </authorList>
    </citation>
    <scope>NUCLEOTIDE SEQUENCE</scope>
    <source>
        <strain evidence="4">G11-30</strain>
    </source>
</reference>
<evidence type="ECO:0000256" key="2">
    <source>
        <dbReference type="ARBA" id="ARBA00023027"/>
    </source>
</evidence>
<comment type="caution">
    <text evidence="4">The sequence shown here is derived from an EMBL/GenBank/DDBJ whole genome shotgun (WGS) entry which is preliminary data.</text>
</comment>
<protein>
    <submittedName>
        <fullName evidence="4">Hydroxyacid dehydrogenase</fullName>
    </submittedName>
</protein>
<proteinExistence type="predicted"/>
<evidence type="ECO:0000313" key="4">
    <source>
        <dbReference type="EMBL" id="MBK4346629.1"/>
    </source>
</evidence>
<dbReference type="RefSeq" id="WP_200554946.1">
    <property type="nucleotide sequence ID" value="NZ_JAEPES010000001.1"/>
</dbReference>
<dbReference type="GO" id="GO:0016616">
    <property type="term" value="F:oxidoreductase activity, acting on the CH-OH group of donors, NAD or NADP as acceptor"/>
    <property type="evidence" value="ECO:0007669"/>
    <property type="project" value="UniProtKB-ARBA"/>
</dbReference>
<organism evidence="4 5">
    <name type="scientific">Lacisediminihabitans changchengi</name>
    <dbReference type="NCBI Taxonomy" id="2787634"/>
    <lineage>
        <taxon>Bacteria</taxon>
        <taxon>Bacillati</taxon>
        <taxon>Actinomycetota</taxon>
        <taxon>Actinomycetes</taxon>
        <taxon>Micrococcales</taxon>
        <taxon>Microbacteriaceae</taxon>
        <taxon>Lacisediminihabitans</taxon>
    </lineage>
</organism>
<name>A0A934SJR4_9MICO</name>
<keyword evidence="5" id="KW-1185">Reference proteome</keyword>
<dbReference type="AlphaFoldDB" id="A0A934SJR4"/>
<dbReference type="PANTHER" id="PTHR43333:SF1">
    <property type="entry name" value="D-ISOMER SPECIFIC 2-HYDROXYACID DEHYDROGENASE NAD-BINDING DOMAIN-CONTAINING PROTEIN"/>
    <property type="match status" value="1"/>
</dbReference>
<accession>A0A934SJR4</accession>
<keyword evidence="2" id="KW-0520">NAD</keyword>
<dbReference type="InterPro" id="IPR006140">
    <property type="entry name" value="D-isomer_DH_NAD-bd"/>
</dbReference>
<evidence type="ECO:0000313" key="5">
    <source>
        <dbReference type="Proteomes" id="UP000636458"/>
    </source>
</evidence>